<evidence type="ECO:0000313" key="4">
    <source>
        <dbReference type="Proteomes" id="UP000759537"/>
    </source>
</evidence>
<dbReference type="Gene3D" id="2.130.10.10">
    <property type="entry name" value="YVTN repeat-like/Quinoprotein amine dehydrogenase"/>
    <property type="match status" value="1"/>
</dbReference>
<evidence type="ECO:0000256" key="1">
    <source>
        <dbReference type="PROSITE-ProRule" id="PRU00221"/>
    </source>
</evidence>
<dbReference type="InterPro" id="IPR001680">
    <property type="entry name" value="WD40_rpt"/>
</dbReference>
<dbReference type="InterPro" id="IPR036322">
    <property type="entry name" value="WD40_repeat_dom_sf"/>
</dbReference>
<gene>
    <name evidence="3" type="ORF">DFH94DRAFT_747702</name>
</gene>
<comment type="caution">
    <text evidence="3">The sequence shown here is derived from an EMBL/GenBank/DDBJ whole genome shotgun (WGS) entry which is preliminary data.</text>
</comment>
<protein>
    <submittedName>
        <fullName evidence="3">WD40-repeat-containing domain protein</fullName>
    </submittedName>
</protein>
<dbReference type="Pfam" id="PF00400">
    <property type="entry name" value="WD40"/>
    <property type="match status" value="1"/>
</dbReference>
<keyword evidence="1" id="KW-0853">WD repeat</keyword>
<dbReference type="SUPFAM" id="SSF50978">
    <property type="entry name" value="WD40 repeat-like"/>
    <property type="match status" value="1"/>
</dbReference>
<name>A0A9P5MUV2_9AGAM</name>
<sequence>MAAGTKRKVPSPRTESAVSLEIPPNRPPPPMWPTPSPFRCAAVQGEHVAIRAITFNRTGQLMAVTCADCTIRIWDNVTYSEVARLPHSSTVVSAKWMDDDAGVLALYSDGALMRWTRPASNTPPRAHDVWNGRHLADTVVVTTPEDAPTALAYNGDRIAASFPKFGVYIWTMKQGSWQPQRPIDRQNVTAIEFIDGGAALLGGTKDGVLWYCQVSETVPRVHNFFKARICGIDVLPTGTHALVSQQVGRAHLVAISQQDENRGKVMQVYTVEPDLQADAVYDANAAFVGRNDAVLYGSARGYLFVWDKTTARVLCGLDHGEGASPFAKY</sequence>
<proteinExistence type="predicted"/>
<dbReference type="Proteomes" id="UP000759537">
    <property type="component" value="Unassembled WGS sequence"/>
</dbReference>
<keyword evidence="4" id="KW-1185">Reference proteome</keyword>
<dbReference type="OrthoDB" id="3236053at2759"/>
<organism evidence="3 4">
    <name type="scientific">Russula ochroleuca</name>
    <dbReference type="NCBI Taxonomy" id="152965"/>
    <lineage>
        <taxon>Eukaryota</taxon>
        <taxon>Fungi</taxon>
        <taxon>Dikarya</taxon>
        <taxon>Basidiomycota</taxon>
        <taxon>Agaricomycotina</taxon>
        <taxon>Agaricomycetes</taxon>
        <taxon>Russulales</taxon>
        <taxon>Russulaceae</taxon>
        <taxon>Russula</taxon>
    </lineage>
</organism>
<dbReference type="PROSITE" id="PS50294">
    <property type="entry name" value="WD_REPEATS_REGION"/>
    <property type="match status" value="1"/>
</dbReference>
<dbReference type="SMART" id="SM00320">
    <property type="entry name" value="WD40"/>
    <property type="match status" value="2"/>
</dbReference>
<dbReference type="InterPro" id="IPR015943">
    <property type="entry name" value="WD40/YVTN_repeat-like_dom_sf"/>
</dbReference>
<dbReference type="AlphaFoldDB" id="A0A9P5MUV2"/>
<feature type="repeat" description="WD" evidence="1">
    <location>
        <begin position="43"/>
        <end position="75"/>
    </location>
</feature>
<accession>A0A9P5MUV2</accession>
<feature type="region of interest" description="Disordered" evidence="2">
    <location>
        <begin position="1"/>
        <end position="30"/>
    </location>
</feature>
<dbReference type="PROSITE" id="PS50082">
    <property type="entry name" value="WD_REPEATS_2"/>
    <property type="match status" value="1"/>
</dbReference>
<feature type="compositionally biased region" description="Basic residues" evidence="2">
    <location>
        <begin position="1"/>
        <end position="10"/>
    </location>
</feature>
<reference evidence="3" key="2">
    <citation type="journal article" date="2020" name="Nat. Commun.">
        <title>Large-scale genome sequencing of mycorrhizal fungi provides insights into the early evolution of symbiotic traits.</title>
        <authorList>
            <person name="Miyauchi S."/>
            <person name="Kiss E."/>
            <person name="Kuo A."/>
            <person name="Drula E."/>
            <person name="Kohler A."/>
            <person name="Sanchez-Garcia M."/>
            <person name="Morin E."/>
            <person name="Andreopoulos B."/>
            <person name="Barry K.W."/>
            <person name="Bonito G."/>
            <person name="Buee M."/>
            <person name="Carver A."/>
            <person name="Chen C."/>
            <person name="Cichocki N."/>
            <person name="Clum A."/>
            <person name="Culley D."/>
            <person name="Crous P.W."/>
            <person name="Fauchery L."/>
            <person name="Girlanda M."/>
            <person name="Hayes R.D."/>
            <person name="Keri Z."/>
            <person name="LaButti K."/>
            <person name="Lipzen A."/>
            <person name="Lombard V."/>
            <person name="Magnuson J."/>
            <person name="Maillard F."/>
            <person name="Murat C."/>
            <person name="Nolan M."/>
            <person name="Ohm R.A."/>
            <person name="Pangilinan J."/>
            <person name="Pereira M.F."/>
            <person name="Perotto S."/>
            <person name="Peter M."/>
            <person name="Pfister S."/>
            <person name="Riley R."/>
            <person name="Sitrit Y."/>
            <person name="Stielow J.B."/>
            <person name="Szollosi G."/>
            <person name="Zifcakova L."/>
            <person name="Stursova M."/>
            <person name="Spatafora J.W."/>
            <person name="Tedersoo L."/>
            <person name="Vaario L.M."/>
            <person name="Yamada A."/>
            <person name="Yan M."/>
            <person name="Wang P."/>
            <person name="Xu J."/>
            <person name="Bruns T."/>
            <person name="Baldrian P."/>
            <person name="Vilgalys R."/>
            <person name="Dunand C."/>
            <person name="Henrissat B."/>
            <person name="Grigoriev I.V."/>
            <person name="Hibbett D."/>
            <person name="Nagy L.G."/>
            <person name="Martin F.M."/>
        </authorList>
    </citation>
    <scope>NUCLEOTIDE SEQUENCE</scope>
    <source>
        <strain evidence="3">Prilba</strain>
    </source>
</reference>
<dbReference type="EMBL" id="WHVB01000010">
    <property type="protein sequence ID" value="KAF8479115.1"/>
    <property type="molecule type" value="Genomic_DNA"/>
</dbReference>
<evidence type="ECO:0000256" key="2">
    <source>
        <dbReference type="SAM" id="MobiDB-lite"/>
    </source>
</evidence>
<evidence type="ECO:0000313" key="3">
    <source>
        <dbReference type="EMBL" id="KAF8479115.1"/>
    </source>
</evidence>
<reference evidence="3" key="1">
    <citation type="submission" date="2019-10" db="EMBL/GenBank/DDBJ databases">
        <authorList>
            <consortium name="DOE Joint Genome Institute"/>
            <person name="Kuo A."/>
            <person name="Miyauchi S."/>
            <person name="Kiss E."/>
            <person name="Drula E."/>
            <person name="Kohler A."/>
            <person name="Sanchez-Garcia M."/>
            <person name="Andreopoulos B."/>
            <person name="Barry K.W."/>
            <person name="Bonito G."/>
            <person name="Buee M."/>
            <person name="Carver A."/>
            <person name="Chen C."/>
            <person name="Cichocki N."/>
            <person name="Clum A."/>
            <person name="Culley D."/>
            <person name="Crous P.W."/>
            <person name="Fauchery L."/>
            <person name="Girlanda M."/>
            <person name="Hayes R."/>
            <person name="Keri Z."/>
            <person name="LaButti K."/>
            <person name="Lipzen A."/>
            <person name="Lombard V."/>
            <person name="Magnuson J."/>
            <person name="Maillard F."/>
            <person name="Morin E."/>
            <person name="Murat C."/>
            <person name="Nolan M."/>
            <person name="Ohm R."/>
            <person name="Pangilinan J."/>
            <person name="Pereira M."/>
            <person name="Perotto S."/>
            <person name="Peter M."/>
            <person name="Riley R."/>
            <person name="Sitrit Y."/>
            <person name="Stielow B."/>
            <person name="Szollosi G."/>
            <person name="Zifcakova L."/>
            <person name="Stursova M."/>
            <person name="Spatafora J.W."/>
            <person name="Tedersoo L."/>
            <person name="Vaario L.-M."/>
            <person name="Yamada A."/>
            <person name="Yan M."/>
            <person name="Wang P."/>
            <person name="Xu J."/>
            <person name="Bruns T."/>
            <person name="Baldrian P."/>
            <person name="Vilgalys R."/>
            <person name="Henrissat B."/>
            <person name="Grigoriev I.V."/>
            <person name="Hibbett D."/>
            <person name="Nagy L.G."/>
            <person name="Martin F.M."/>
        </authorList>
    </citation>
    <scope>NUCLEOTIDE SEQUENCE</scope>
    <source>
        <strain evidence="3">Prilba</strain>
    </source>
</reference>